<sequence length="202" mass="22032">MSDEVPQGHSDEDTSSPREKHPPEQDPVGEYLDPEIDTDALLQGLKSGQLTPGQQEALAGMLVEDEPHQHVMAIQQQTTMYSGSLPHPDHFNSYDEHTRRTILQMAVEDQKHTHDMQKTGLNGAIEKDKRGQRYGLTIALGGFVTAAIIAPFSPAVAGLIGALDLFGMVALFVAPRVLEGRAAKQQARNQESAEPDRSAESE</sequence>
<proteinExistence type="predicted"/>
<feature type="region of interest" description="Disordered" evidence="1">
    <location>
        <begin position="182"/>
        <end position="202"/>
    </location>
</feature>
<evidence type="ECO:0000256" key="1">
    <source>
        <dbReference type="SAM" id="MobiDB-lite"/>
    </source>
</evidence>
<protein>
    <recommendedName>
        <fullName evidence="5">DUF2335 domain-containing protein</fullName>
    </recommendedName>
</protein>
<evidence type="ECO:0000313" key="3">
    <source>
        <dbReference type="EMBL" id="SDO03575.1"/>
    </source>
</evidence>
<accession>A0A1H0G9J3</accession>
<keyword evidence="2" id="KW-1133">Transmembrane helix</keyword>
<feature type="region of interest" description="Disordered" evidence="1">
    <location>
        <begin position="1"/>
        <end position="33"/>
    </location>
</feature>
<dbReference type="EMBL" id="FNIV01000003">
    <property type="protein sequence ID" value="SDO03575.1"/>
    <property type="molecule type" value="Genomic_DNA"/>
</dbReference>
<evidence type="ECO:0008006" key="5">
    <source>
        <dbReference type="Google" id="ProtNLM"/>
    </source>
</evidence>
<keyword evidence="2" id="KW-0472">Membrane</keyword>
<organism evidence="3 4">
    <name type="scientific">Halomonas shengliensis</name>
    <dbReference type="NCBI Taxonomy" id="419597"/>
    <lineage>
        <taxon>Bacteria</taxon>
        <taxon>Pseudomonadati</taxon>
        <taxon>Pseudomonadota</taxon>
        <taxon>Gammaproteobacteria</taxon>
        <taxon>Oceanospirillales</taxon>
        <taxon>Halomonadaceae</taxon>
        <taxon>Halomonas</taxon>
    </lineage>
</organism>
<keyword evidence="4" id="KW-1185">Reference proteome</keyword>
<reference evidence="4" key="1">
    <citation type="submission" date="2016-10" db="EMBL/GenBank/DDBJ databases">
        <authorList>
            <person name="Varghese N."/>
            <person name="Submissions S."/>
        </authorList>
    </citation>
    <scope>NUCLEOTIDE SEQUENCE [LARGE SCALE GENOMIC DNA]</scope>
    <source>
        <strain evidence="4">CGMCC 1.6444</strain>
    </source>
</reference>
<feature type="transmembrane region" description="Helical" evidence="2">
    <location>
        <begin position="134"/>
        <end position="153"/>
    </location>
</feature>
<dbReference type="RefSeq" id="WP_176760232.1">
    <property type="nucleotide sequence ID" value="NZ_FNIV01000003.1"/>
</dbReference>
<dbReference type="AlphaFoldDB" id="A0A1H0G9J3"/>
<feature type="transmembrane region" description="Helical" evidence="2">
    <location>
        <begin position="159"/>
        <end position="178"/>
    </location>
</feature>
<keyword evidence="2" id="KW-0812">Transmembrane</keyword>
<gene>
    <name evidence="3" type="ORF">SAMN04487957_103121</name>
</gene>
<feature type="compositionally biased region" description="Basic and acidic residues" evidence="1">
    <location>
        <begin position="9"/>
        <end position="24"/>
    </location>
</feature>
<evidence type="ECO:0000313" key="4">
    <source>
        <dbReference type="Proteomes" id="UP000199075"/>
    </source>
</evidence>
<name>A0A1H0G9J3_9GAMM</name>
<evidence type="ECO:0000256" key="2">
    <source>
        <dbReference type="SAM" id="Phobius"/>
    </source>
</evidence>
<dbReference type="Proteomes" id="UP000199075">
    <property type="component" value="Unassembled WGS sequence"/>
</dbReference>